<dbReference type="InterPro" id="IPR029063">
    <property type="entry name" value="SAM-dependent_MTases_sf"/>
</dbReference>
<evidence type="ECO:0000313" key="9">
    <source>
        <dbReference type="Proteomes" id="UP000292583"/>
    </source>
</evidence>
<keyword evidence="5 7" id="KW-0808">Transferase</keyword>
<keyword evidence="9" id="KW-1185">Reference proteome</keyword>
<comment type="catalytic activity">
    <reaction evidence="7">
        <text>cytidine(1402) in 16S rRNA + S-adenosyl-L-methionine = N(4)-methylcytidine(1402) in 16S rRNA + S-adenosyl-L-homocysteine + H(+)</text>
        <dbReference type="Rhea" id="RHEA:42928"/>
        <dbReference type="Rhea" id="RHEA-COMP:10286"/>
        <dbReference type="Rhea" id="RHEA-COMP:10287"/>
        <dbReference type="ChEBI" id="CHEBI:15378"/>
        <dbReference type="ChEBI" id="CHEBI:57856"/>
        <dbReference type="ChEBI" id="CHEBI:59789"/>
        <dbReference type="ChEBI" id="CHEBI:74506"/>
        <dbReference type="ChEBI" id="CHEBI:82748"/>
        <dbReference type="EC" id="2.1.1.199"/>
    </reaction>
</comment>
<evidence type="ECO:0000256" key="4">
    <source>
        <dbReference type="ARBA" id="ARBA00022603"/>
    </source>
</evidence>
<dbReference type="GO" id="GO:0071424">
    <property type="term" value="F:rRNA (cytosine-N4-)-methyltransferase activity"/>
    <property type="evidence" value="ECO:0007669"/>
    <property type="project" value="UniProtKB-UniRule"/>
</dbReference>
<keyword evidence="4 7" id="KW-0489">Methyltransferase</keyword>
<evidence type="ECO:0000313" key="8">
    <source>
        <dbReference type="EMBL" id="TBR82334.1"/>
    </source>
</evidence>
<keyword evidence="2 7" id="KW-0963">Cytoplasm</keyword>
<evidence type="ECO:0000256" key="3">
    <source>
        <dbReference type="ARBA" id="ARBA00022552"/>
    </source>
</evidence>
<evidence type="ECO:0000256" key="2">
    <source>
        <dbReference type="ARBA" id="ARBA00022490"/>
    </source>
</evidence>
<organism evidence="8 9">
    <name type="scientific">Campylobacter novaezeelandiae</name>
    <dbReference type="NCBI Taxonomy" id="2267891"/>
    <lineage>
        <taxon>Bacteria</taxon>
        <taxon>Pseudomonadati</taxon>
        <taxon>Campylobacterota</taxon>
        <taxon>Epsilonproteobacteria</taxon>
        <taxon>Campylobacterales</taxon>
        <taxon>Campylobacteraceae</taxon>
        <taxon>Campylobacter</taxon>
    </lineage>
</organism>
<dbReference type="InterPro" id="IPR023397">
    <property type="entry name" value="SAM-dep_MeTrfase_MraW_recog"/>
</dbReference>
<feature type="binding site" evidence="7">
    <location>
        <position position="79"/>
    </location>
    <ligand>
        <name>S-adenosyl-L-methionine</name>
        <dbReference type="ChEBI" id="CHEBI:59789"/>
    </ligand>
</feature>
<feature type="binding site" evidence="7">
    <location>
        <position position="107"/>
    </location>
    <ligand>
        <name>S-adenosyl-L-methionine</name>
        <dbReference type="ChEBI" id="CHEBI:59789"/>
    </ligand>
</feature>
<comment type="subcellular location">
    <subcellularLocation>
        <location evidence="7">Cytoplasm</location>
    </subcellularLocation>
</comment>
<dbReference type="Pfam" id="PF01795">
    <property type="entry name" value="Methyltransf_5"/>
    <property type="match status" value="1"/>
</dbReference>
<feature type="binding site" evidence="7">
    <location>
        <position position="100"/>
    </location>
    <ligand>
        <name>S-adenosyl-L-methionine</name>
        <dbReference type="ChEBI" id="CHEBI:59789"/>
    </ligand>
</feature>
<sequence>MHTPHIPVLQEPINNIFNTLTQGIFLDCTLGYAGHSKMILEKHPDISLIACDQDKTALDFSFDSLKEFKNRITLYHCNFNEILKKVDAKNIKNIRGILADIGVSSLQLDQNERGFSINSDFLDMRMNQDEALSAFDVVNFYPQDKLAFIFKEYGELNDAWNLAQKIIKARNKKQITSAKELKEIIGLSKINSRKTQKVILAFQAIRIEVNKELEVLKDFLFQIENLKLQNCILAIISFHSLEDRIIKNFFKKWEKDCICNDKLFKCECGKKNSLGKTINKKVITANQDEIRLNPRSSCAKLRAFYFK</sequence>
<feature type="binding site" evidence="7">
    <location>
        <position position="52"/>
    </location>
    <ligand>
        <name>S-adenosyl-L-methionine</name>
        <dbReference type="ChEBI" id="CHEBI:59789"/>
    </ligand>
</feature>
<dbReference type="AlphaFoldDB" id="A0A4Q9JVU6"/>
<evidence type="ECO:0000256" key="1">
    <source>
        <dbReference type="ARBA" id="ARBA00010396"/>
    </source>
</evidence>
<keyword evidence="6 7" id="KW-0949">S-adenosyl-L-methionine</keyword>
<name>A0A4Q9JVU6_9BACT</name>
<accession>A0A4Q9JVU6</accession>
<dbReference type="EMBL" id="QPGR01000001">
    <property type="protein sequence ID" value="TBR82334.1"/>
    <property type="molecule type" value="Genomic_DNA"/>
</dbReference>
<keyword evidence="3 7" id="KW-0698">rRNA processing</keyword>
<protein>
    <recommendedName>
        <fullName evidence="7">Ribosomal RNA small subunit methyltransferase H</fullName>
        <ecNumber evidence="7">2.1.1.199</ecNumber>
    </recommendedName>
    <alternativeName>
        <fullName evidence="7">16S rRNA m(4)C1402 methyltransferase</fullName>
    </alternativeName>
    <alternativeName>
        <fullName evidence="7">rRNA (cytosine-N(4)-)-methyltransferase RsmH</fullName>
    </alternativeName>
</protein>
<feature type="binding site" evidence="7">
    <location>
        <begin position="33"/>
        <end position="35"/>
    </location>
    <ligand>
        <name>S-adenosyl-L-methionine</name>
        <dbReference type="ChEBI" id="CHEBI:59789"/>
    </ligand>
</feature>
<dbReference type="Gene3D" id="1.10.150.170">
    <property type="entry name" value="Putative methyltransferase TM0872, insert domain"/>
    <property type="match status" value="1"/>
</dbReference>
<dbReference type="RefSeq" id="WP_131163321.1">
    <property type="nucleotide sequence ID" value="NZ_QPGQ01000010.1"/>
</dbReference>
<gene>
    <name evidence="7" type="primary">rsmH</name>
    <name evidence="8" type="ORF">DU473_00400</name>
</gene>
<dbReference type="SUPFAM" id="SSF81799">
    <property type="entry name" value="Putative methyltransferase TM0872, insert domain"/>
    <property type="match status" value="1"/>
</dbReference>
<comment type="caution">
    <text evidence="8">The sequence shown here is derived from an EMBL/GenBank/DDBJ whole genome shotgun (WGS) entry which is preliminary data.</text>
</comment>
<dbReference type="PIRSF" id="PIRSF004486">
    <property type="entry name" value="MraW"/>
    <property type="match status" value="1"/>
</dbReference>
<dbReference type="PANTHER" id="PTHR11265:SF0">
    <property type="entry name" value="12S RRNA N4-METHYLCYTIDINE METHYLTRANSFERASE"/>
    <property type="match status" value="1"/>
</dbReference>
<dbReference type="HAMAP" id="MF_01007">
    <property type="entry name" value="16SrRNA_methyltr_H"/>
    <property type="match status" value="1"/>
</dbReference>
<dbReference type="InterPro" id="IPR002903">
    <property type="entry name" value="RsmH"/>
</dbReference>
<dbReference type="NCBIfam" id="TIGR00006">
    <property type="entry name" value="16S rRNA (cytosine(1402)-N(4))-methyltransferase RsmH"/>
    <property type="match status" value="1"/>
</dbReference>
<dbReference type="SUPFAM" id="SSF53335">
    <property type="entry name" value="S-adenosyl-L-methionine-dependent methyltransferases"/>
    <property type="match status" value="1"/>
</dbReference>
<proteinExistence type="inferred from homology"/>
<dbReference type="EC" id="2.1.1.199" evidence="7"/>
<dbReference type="GO" id="GO:0070475">
    <property type="term" value="P:rRNA base methylation"/>
    <property type="evidence" value="ECO:0007669"/>
    <property type="project" value="UniProtKB-UniRule"/>
</dbReference>
<comment type="similarity">
    <text evidence="1 7">Belongs to the methyltransferase superfamily. RsmH family.</text>
</comment>
<evidence type="ECO:0000256" key="7">
    <source>
        <dbReference type="HAMAP-Rule" id="MF_01007"/>
    </source>
</evidence>
<dbReference type="Gene3D" id="3.40.50.150">
    <property type="entry name" value="Vaccinia Virus protein VP39"/>
    <property type="match status" value="1"/>
</dbReference>
<evidence type="ECO:0000256" key="5">
    <source>
        <dbReference type="ARBA" id="ARBA00022679"/>
    </source>
</evidence>
<dbReference type="Proteomes" id="UP000292583">
    <property type="component" value="Unassembled WGS sequence"/>
</dbReference>
<dbReference type="GO" id="GO:0005737">
    <property type="term" value="C:cytoplasm"/>
    <property type="evidence" value="ECO:0007669"/>
    <property type="project" value="UniProtKB-SubCell"/>
</dbReference>
<dbReference type="OrthoDB" id="9806637at2"/>
<evidence type="ECO:0000256" key="6">
    <source>
        <dbReference type="ARBA" id="ARBA00022691"/>
    </source>
</evidence>
<comment type="function">
    <text evidence="7">Specifically methylates the N4 position of cytidine in position 1402 (C1402) of 16S rRNA.</text>
</comment>
<reference evidence="8 9" key="1">
    <citation type="submission" date="2018-07" db="EMBL/GenBank/DDBJ databases">
        <title>Campylobacter zealandensis sp. nov., isolated from birds and water in New Zealand.</title>
        <authorList>
            <person name="Wilkinson D.A."/>
            <person name="Biggs P.J."/>
            <person name="French N.P."/>
            <person name="Midwinter A.C."/>
        </authorList>
    </citation>
    <scope>NUCLEOTIDE SEQUENCE [LARGE SCALE GENOMIC DNA]</scope>
    <source>
        <strain evidence="8 9">B423b</strain>
    </source>
</reference>
<dbReference type="PANTHER" id="PTHR11265">
    <property type="entry name" value="S-ADENOSYL-METHYLTRANSFERASE MRAW"/>
    <property type="match status" value="1"/>
</dbReference>